<organism evidence="2 3">
    <name type="scientific">Temnothorax longispinosus</name>
    <dbReference type="NCBI Taxonomy" id="300112"/>
    <lineage>
        <taxon>Eukaryota</taxon>
        <taxon>Metazoa</taxon>
        <taxon>Ecdysozoa</taxon>
        <taxon>Arthropoda</taxon>
        <taxon>Hexapoda</taxon>
        <taxon>Insecta</taxon>
        <taxon>Pterygota</taxon>
        <taxon>Neoptera</taxon>
        <taxon>Endopterygota</taxon>
        <taxon>Hymenoptera</taxon>
        <taxon>Apocrita</taxon>
        <taxon>Aculeata</taxon>
        <taxon>Formicoidea</taxon>
        <taxon>Formicidae</taxon>
        <taxon>Myrmicinae</taxon>
        <taxon>Temnothorax</taxon>
    </lineage>
</organism>
<protein>
    <submittedName>
        <fullName evidence="2">Uncharacterized protein</fullName>
    </submittedName>
</protein>
<feature type="non-terminal residue" evidence="2">
    <location>
        <position position="1"/>
    </location>
</feature>
<dbReference type="Proteomes" id="UP000310200">
    <property type="component" value="Unassembled WGS sequence"/>
</dbReference>
<feature type="region of interest" description="Disordered" evidence="1">
    <location>
        <begin position="1"/>
        <end position="21"/>
    </location>
</feature>
<evidence type="ECO:0000256" key="1">
    <source>
        <dbReference type="SAM" id="MobiDB-lite"/>
    </source>
</evidence>
<evidence type="ECO:0000313" key="2">
    <source>
        <dbReference type="EMBL" id="TGZ51032.1"/>
    </source>
</evidence>
<dbReference type="EMBL" id="QBLH01001803">
    <property type="protein sequence ID" value="TGZ51032.1"/>
    <property type="molecule type" value="Genomic_DNA"/>
</dbReference>
<name>A0A4S2KMT6_9HYME</name>
<accession>A0A4S2KMT6</accession>
<feature type="compositionally biased region" description="Polar residues" evidence="1">
    <location>
        <begin position="1"/>
        <end position="15"/>
    </location>
</feature>
<gene>
    <name evidence="2" type="ORF">DBV15_00706</name>
</gene>
<keyword evidence="3" id="KW-1185">Reference proteome</keyword>
<dbReference type="AlphaFoldDB" id="A0A4S2KMT6"/>
<proteinExistence type="predicted"/>
<comment type="caution">
    <text evidence="2">The sequence shown here is derived from an EMBL/GenBank/DDBJ whole genome shotgun (WGS) entry which is preliminary data.</text>
</comment>
<sequence length="82" mass="9547">PASRSWTSGEHTSCTRGERRHESRIHALHDATDVCVRNVTRVRIMLLRGPRMLMGDQIIAIRSPLFHPHYHPLIVVVRNFQR</sequence>
<evidence type="ECO:0000313" key="3">
    <source>
        <dbReference type="Proteomes" id="UP000310200"/>
    </source>
</evidence>
<reference evidence="2 3" key="1">
    <citation type="journal article" date="2019" name="Philos. Trans. R. Soc. Lond., B, Biol. Sci.">
        <title>Ant behaviour and brain gene expression of defending hosts depend on the ecological success of the intruding social parasite.</title>
        <authorList>
            <person name="Kaur R."/>
            <person name="Stoldt M."/>
            <person name="Jongepier E."/>
            <person name="Feldmeyer B."/>
            <person name="Menzel F."/>
            <person name="Bornberg-Bauer E."/>
            <person name="Foitzik S."/>
        </authorList>
    </citation>
    <scope>NUCLEOTIDE SEQUENCE [LARGE SCALE GENOMIC DNA]</scope>
    <source>
        <tissue evidence="2">Whole body</tissue>
    </source>
</reference>